<sequence>MKVYEFSPGGRPKRGRFKEYSILATDDATMNYLAPHGEGFNGVPFGRKWRIPDFYIEKPLVPKPNFFRVCLAMACDEEARELSGEALEMSGEFLPIRVKGEEGLFWIYNITNTINAVDHEKSVWQKLGPGPNDRFLKEPAFIPTRLGEETIFKIREDRGARMYCVEFTGDPDDGEFKAVVEYHGLTGLEFELVWTDQA</sequence>
<reference evidence="1" key="1">
    <citation type="submission" date="2019-08" db="EMBL/GenBank/DDBJ databases">
        <authorList>
            <person name="Kucharzyk K."/>
            <person name="Murdoch R.W."/>
            <person name="Higgins S."/>
            <person name="Loffler F."/>
        </authorList>
    </citation>
    <scope>NUCLEOTIDE SEQUENCE</scope>
</reference>
<name>A0A645DP92_9ZZZZ</name>
<dbReference type="EMBL" id="VSSQ01038380">
    <property type="protein sequence ID" value="MPM91300.1"/>
    <property type="molecule type" value="Genomic_DNA"/>
</dbReference>
<protein>
    <submittedName>
        <fullName evidence="1">Uncharacterized protein</fullName>
    </submittedName>
</protein>
<accession>A0A645DP92</accession>
<proteinExistence type="predicted"/>
<organism evidence="1">
    <name type="scientific">bioreactor metagenome</name>
    <dbReference type="NCBI Taxonomy" id="1076179"/>
    <lineage>
        <taxon>unclassified sequences</taxon>
        <taxon>metagenomes</taxon>
        <taxon>ecological metagenomes</taxon>
    </lineage>
</organism>
<gene>
    <name evidence="1" type="ORF">SDC9_138428</name>
</gene>
<comment type="caution">
    <text evidence="1">The sequence shown here is derived from an EMBL/GenBank/DDBJ whole genome shotgun (WGS) entry which is preliminary data.</text>
</comment>
<evidence type="ECO:0000313" key="1">
    <source>
        <dbReference type="EMBL" id="MPM91300.1"/>
    </source>
</evidence>
<dbReference type="AlphaFoldDB" id="A0A645DP92"/>